<dbReference type="EMBL" id="JBBUKT010000004">
    <property type="protein sequence ID" value="MEK7951407.1"/>
    <property type="molecule type" value="Genomic_DNA"/>
</dbReference>
<proteinExistence type="predicted"/>
<organism evidence="1 2">
    <name type="scientific">Luteolibacter soli</name>
    <dbReference type="NCBI Taxonomy" id="3135280"/>
    <lineage>
        <taxon>Bacteria</taxon>
        <taxon>Pseudomonadati</taxon>
        <taxon>Verrucomicrobiota</taxon>
        <taxon>Verrucomicrobiia</taxon>
        <taxon>Verrucomicrobiales</taxon>
        <taxon>Verrucomicrobiaceae</taxon>
        <taxon>Luteolibacter</taxon>
    </lineage>
</organism>
<evidence type="ECO:0000313" key="2">
    <source>
        <dbReference type="Proteomes" id="UP001371305"/>
    </source>
</evidence>
<protein>
    <submittedName>
        <fullName evidence="1">Uncharacterized protein</fullName>
    </submittedName>
</protein>
<sequence length="156" mass="17182">MIECLPRGICSWNYELSCAGHGAQTELRWMGEQGSLWVDGESFNVVKEGLWSGRWRLEGNAGTLFVAQKVSAFRRTFEIDGRGGQAVLRAESAFGRSMLLEGERVNVAIRPAHVFTRRASIQGEVGDFRLVAFGFWLTALLWRRAASNNNSGGGGS</sequence>
<dbReference type="RefSeq" id="WP_341405011.1">
    <property type="nucleotide sequence ID" value="NZ_JBBUKT010000004.1"/>
</dbReference>
<keyword evidence="2" id="KW-1185">Reference proteome</keyword>
<comment type="caution">
    <text evidence="1">The sequence shown here is derived from an EMBL/GenBank/DDBJ whole genome shotgun (WGS) entry which is preliminary data.</text>
</comment>
<reference evidence="1 2" key="1">
    <citation type="submission" date="2024-04" db="EMBL/GenBank/DDBJ databases">
        <title>Luteolibacter sp. isolated from soil.</title>
        <authorList>
            <person name="An J."/>
        </authorList>
    </citation>
    <scope>NUCLEOTIDE SEQUENCE [LARGE SCALE GENOMIC DNA]</scope>
    <source>
        <strain evidence="1 2">Y139</strain>
    </source>
</reference>
<accession>A0ABU9AWI1</accession>
<evidence type="ECO:0000313" key="1">
    <source>
        <dbReference type="EMBL" id="MEK7951407.1"/>
    </source>
</evidence>
<name>A0ABU9AWI1_9BACT</name>
<gene>
    <name evidence="1" type="ORF">WKV53_12900</name>
</gene>
<dbReference type="Proteomes" id="UP001371305">
    <property type="component" value="Unassembled WGS sequence"/>
</dbReference>